<organism evidence="1 2">
    <name type="scientific">Acyrthosiphon pisum</name>
    <name type="common">Pea aphid</name>
    <dbReference type="NCBI Taxonomy" id="7029"/>
    <lineage>
        <taxon>Eukaryota</taxon>
        <taxon>Metazoa</taxon>
        <taxon>Ecdysozoa</taxon>
        <taxon>Arthropoda</taxon>
        <taxon>Hexapoda</taxon>
        <taxon>Insecta</taxon>
        <taxon>Pterygota</taxon>
        <taxon>Neoptera</taxon>
        <taxon>Paraneoptera</taxon>
        <taxon>Hemiptera</taxon>
        <taxon>Sternorrhyncha</taxon>
        <taxon>Aphidomorpha</taxon>
        <taxon>Aphidoidea</taxon>
        <taxon>Aphididae</taxon>
        <taxon>Macrosiphini</taxon>
        <taxon>Acyrthosiphon</taxon>
    </lineage>
</organism>
<dbReference type="RefSeq" id="XP_029346689.1">
    <property type="nucleotide sequence ID" value="XM_029490829.1"/>
</dbReference>
<dbReference type="GeneID" id="115034307"/>
<sequence length="152" mass="17170">MGRTSVNPVSVLFFDYNKGSNTSKCKISDCPHPIMKGKHSMTLQKHVEQRHPKSYLVLVKEKRRMELADSDSDKDDGFESNNKKLKIGPLDKVISVTKKSLYIRMDKETLLKACTELVTINGRPLTIFKDSGMQKILNPITQSIGNSEFLPT</sequence>
<reference evidence="1" key="2">
    <citation type="submission" date="2022-06" db="UniProtKB">
        <authorList>
            <consortium name="EnsemblMetazoa"/>
        </authorList>
    </citation>
    <scope>IDENTIFICATION</scope>
</reference>
<dbReference type="Proteomes" id="UP000007819">
    <property type="component" value="Chromosome A2"/>
</dbReference>
<dbReference type="AlphaFoldDB" id="A0A8R2JU70"/>
<name>A0A8R2JU70_ACYPI</name>
<evidence type="ECO:0000313" key="2">
    <source>
        <dbReference type="Proteomes" id="UP000007819"/>
    </source>
</evidence>
<proteinExistence type="predicted"/>
<dbReference type="EnsemblMetazoa" id="XM_029490829.1">
    <property type="protein sequence ID" value="XP_029346689.1"/>
    <property type="gene ID" value="LOC115034307"/>
</dbReference>
<accession>A0A8R2JU70</accession>
<evidence type="ECO:0000313" key="1">
    <source>
        <dbReference type="EnsemblMetazoa" id="XP_029346689.1"/>
    </source>
</evidence>
<dbReference type="OrthoDB" id="6629021at2759"/>
<reference evidence="2" key="1">
    <citation type="submission" date="2010-06" db="EMBL/GenBank/DDBJ databases">
        <authorList>
            <person name="Jiang H."/>
            <person name="Abraham K."/>
            <person name="Ali S."/>
            <person name="Alsbrooks S.L."/>
            <person name="Anim B.N."/>
            <person name="Anosike U.S."/>
            <person name="Attaway T."/>
            <person name="Bandaranaike D.P."/>
            <person name="Battles P.K."/>
            <person name="Bell S.N."/>
            <person name="Bell A.V."/>
            <person name="Beltran B."/>
            <person name="Bickham C."/>
            <person name="Bustamante Y."/>
            <person name="Caleb T."/>
            <person name="Canada A."/>
            <person name="Cardenas V."/>
            <person name="Carter K."/>
            <person name="Chacko J."/>
            <person name="Chandrabose M.N."/>
            <person name="Chavez D."/>
            <person name="Chavez A."/>
            <person name="Chen L."/>
            <person name="Chu H.-S."/>
            <person name="Claassen K.J."/>
            <person name="Cockrell R."/>
            <person name="Collins M."/>
            <person name="Cooper J.A."/>
            <person name="Cree A."/>
            <person name="Curry S.M."/>
            <person name="Da Y."/>
            <person name="Dao M.D."/>
            <person name="Das B."/>
            <person name="Davila M.-L."/>
            <person name="Davy-Carroll L."/>
            <person name="Denson S."/>
            <person name="Dinh H."/>
            <person name="Ebong V.E."/>
            <person name="Edwards J.R."/>
            <person name="Egan A."/>
            <person name="El-Daye J."/>
            <person name="Escobedo L."/>
            <person name="Fernandez S."/>
            <person name="Fernando P.R."/>
            <person name="Flagg N."/>
            <person name="Forbes L.D."/>
            <person name="Fowler R.G."/>
            <person name="Fu Q."/>
            <person name="Gabisi R.A."/>
            <person name="Ganer J."/>
            <person name="Garbino Pronczuk A."/>
            <person name="Garcia R.M."/>
            <person name="Garner T."/>
            <person name="Garrett T.E."/>
            <person name="Gonzalez D.A."/>
            <person name="Hamid H."/>
            <person name="Hawkins E.S."/>
            <person name="Hirani K."/>
            <person name="Hogues M.E."/>
            <person name="Hollins B."/>
            <person name="Hsiao C.-H."/>
            <person name="Jabil R."/>
            <person name="James M.L."/>
            <person name="Jhangiani S.N."/>
            <person name="Johnson B."/>
            <person name="Johnson Q."/>
            <person name="Joshi V."/>
            <person name="Kalu J.B."/>
            <person name="Kam C."/>
            <person name="Kashfia A."/>
            <person name="Keebler J."/>
            <person name="Kisamo H."/>
            <person name="Kovar C.L."/>
            <person name="Lago L.A."/>
            <person name="Lai C.-Y."/>
            <person name="Laidlaw J."/>
            <person name="Lara F."/>
            <person name="Le T.-K."/>
            <person name="Lee S.L."/>
            <person name="Legall F.H."/>
            <person name="Lemon S.J."/>
            <person name="Lewis L.R."/>
            <person name="Li B."/>
            <person name="Liu Y."/>
            <person name="Liu Y.-S."/>
            <person name="Lopez J."/>
            <person name="Lozado R.J."/>
            <person name="Lu J."/>
            <person name="Madu R.C."/>
            <person name="Maheshwari M."/>
            <person name="Maheshwari R."/>
            <person name="Malloy K."/>
            <person name="Martinez E."/>
            <person name="Mathew T."/>
            <person name="Mercado I.C."/>
            <person name="Mercado C."/>
            <person name="Meyer B."/>
            <person name="Montgomery K."/>
            <person name="Morgan M.B."/>
            <person name="Munidasa M."/>
            <person name="Nazareth L.V."/>
            <person name="Nelson J."/>
            <person name="Ng B.M."/>
            <person name="Nguyen N.B."/>
            <person name="Nguyen P.Q."/>
            <person name="Nguyen T."/>
            <person name="Obregon M."/>
            <person name="Okwuonu G.O."/>
            <person name="Onwere C.G."/>
            <person name="Orozco G."/>
            <person name="Parra A."/>
            <person name="Patel S."/>
            <person name="Patil S."/>
            <person name="Perez A."/>
            <person name="Perez Y."/>
            <person name="Pham C."/>
            <person name="Primus E.L."/>
            <person name="Pu L.-L."/>
            <person name="Puazo M."/>
            <person name="Qin X."/>
            <person name="Quiroz J.B."/>
            <person name="Reese J."/>
            <person name="Richards S."/>
            <person name="Rives C.M."/>
            <person name="Robberts R."/>
            <person name="Ruiz S.J."/>
            <person name="Ruiz M.J."/>
            <person name="Santibanez J."/>
            <person name="Schneider B.W."/>
            <person name="Sisson I."/>
            <person name="Smith M."/>
            <person name="Sodergren E."/>
            <person name="Song X.-Z."/>
            <person name="Song B.B."/>
            <person name="Summersgill H."/>
            <person name="Thelus R."/>
            <person name="Thornton R.D."/>
            <person name="Trejos Z.Y."/>
            <person name="Usmani K."/>
            <person name="Vattathil S."/>
            <person name="Villasana D."/>
            <person name="Walker D.L."/>
            <person name="Wang S."/>
            <person name="Wang K."/>
            <person name="White C.S."/>
            <person name="Williams A.C."/>
            <person name="Williamson J."/>
            <person name="Wilson K."/>
            <person name="Woghiren I.O."/>
            <person name="Woodworth J.R."/>
            <person name="Worley K.C."/>
            <person name="Wright R.A."/>
            <person name="Wu W."/>
            <person name="Young L."/>
            <person name="Zhang L."/>
            <person name="Zhang J."/>
            <person name="Zhu Y."/>
            <person name="Muzny D.M."/>
            <person name="Weinstock G."/>
            <person name="Gibbs R.A."/>
        </authorList>
    </citation>
    <scope>NUCLEOTIDE SEQUENCE [LARGE SCALE GENOMIC DNA]</scope>
    <source>
        <strain evidence="2">LSR1</strain>
    </source>
</reference>
<keyword evidence="2" id="KW-1185">Reference proteome</keyword>
<dbReference type="KEGG" id="api:115034307"/>
<protein>
    <submittedName>
        <fullName evidence="1">Uncharacterized protein</fullName>
    </submittedName>
</protein>